<dbReference type="Proteomes" id="UP000472272">
    <property type="component" value="Chromosome 4"/>
</dbReference>
<dbReference type="InterPro" id="IPR000477">
    <property type="entry name" value="RT_dom"/>
</dbReference>
<proteinExistence type="predicted"/>
<protein>
    <recommendedName>
        <fullName evidence="1">Reverse transcriptase domain-containing protein</fullName>
    </recommendedName>
</protein>
<evidence type="ECO:0000313" key="3">
    <source>
        <dbReference type="Proteomes" id="UP000472272"/>
    </source>
</evidence>
<dbReference type="CDD" id="cd01650">
    <property type="entry name" value="RT_nLTR_like"/>
    <property type="match status" value="1"/>
</dbReference>
<sequence>MGDTNARIGSDNTALYKRYTSNLAEDAPLPLRIGRNSKDIIINKAGGKLLQLVLEFNLSFLNGSMWPDIPGNFTFSSKRGRSVIDYSLVSVEMLNEVASFTVVPRSESDHFPIVLKMHRNPRNYDICPMIGMDKTIYAKRIYISDKNREDLLAVFEINPAIPESVANQNLMPVEDNDCYYKTIQELFSSFLNPQFSNKPLNKYNWFDKDCINYKKELRTCLKEAYITNSQGLWKTYFEMKNAFKNMLLEKKSEFALAKWSKIVTALEIKDTKTFWSLLSLKDITDLPNISDEAWISHFTAVFYDYQVCKKGNFKFSLAKTTQFQITVEEMKKIIISFKQGKSPGMDGIPIDLLRLDVEWWAIKLVPLFNSIYQSALVPKSWNNSIVVPIFKKGDRNCPENYRPISLLPCISKIYAKSLLIKLEEWMLTKGLPGKEQAGFKAGSSTLDQCLVLSHLVDKYVMRNRRKLFVAFVDLKSAFDSVDRNKLWTKLEHLGIDPYLLTLIQSLHSNNQIYVKVSKDGRLAGPILNNRGVRQGCILAPTLFNLFLSDLPLFLQNATTHTPYLNNSPLFLLLYADDAVIISLSVLGLKKLFKSFSNYCSLNNLKINYDKTKIMQFGKRGNPKGYIINGHLIQEVKHFNYLGITFKNNMNWNTHICAAIVKAKVTAHHIKSYFFSPVGNRFIPAVLQVIDMKMCAQLLYGTPVWILGDLKRLDKFHASLLRSLLGLANSVKYETICCELGILPLSVRAWLRTLKYWIFLHYRALSPNSLLYDLLSDSAIYNLSLICKRKLDSIGLTLTDFEISDPKETWEIIRKTLTEKSVLAMLEVAKHSTCSPIHLNLPLCRDFQKGYMTNLKKHESRRLFMLARFNMFPSVVVRGRYLAIPESERLCKCRKQEPDTLEHIFFSCDFGSHARKQLFEALKLNKQIFTQPTVQDLLADSDDQITLIAAEFLNAVHEERMGHDGET</sequence>
<dbReference type="SUPFAM" id="SSF56672">
    <property type="entry name" value="DNA/RNA polymerases"/>
    <property type="match status" value="1"/>
</dbReference>
<dbReference type="SUPFAM" id="SSF56219">
    <property type="entry name" value="DNase I-like"/>
    <property type="match status" value="1"/>
</dbReference>
<dbReference type="PROSITE" id="PS50878">
    <property type="entry name" value="RT_POL"/>
    <property type="match status" value="1"/>
</dbReference>
<organism evidence="2 3">
    <name type="scientific">Podarcis muralis</name>
    <name type="common">Wall lizard</name>
    <name type="synonym">Lacerta muralis</name>
    <dbReference type="NCBI Taxonomy" id="64176"/>
    <lineage>
        <taxon>Eukaryota</taxon>
        <taxon>Metazoa</taxon>
        <taxon>Chordata</taxon>
        <taxon>Craniata</taxon>
        <taxon>Vertebrata</taxon>
        <taxon>Euteleostomi</taxon>
        <taxon>Lepidosauria</taxon>
        <taxon>Squamata</taxon>
        <taxon>Bifurcata</taxon>
        <taxon>Unidentata</taxon>
        <taxon>Episquamata</taxon>
        <taxon>Laterata</taxon>
        <taxon>Lacertibaenia</taxon>
        <taxon>Lacertidae</taxon>
        <taxon>Podarcis</taxon>
    </lineage>
</organism>
<evidence type="ECO:0000313" key="2">
    <source>
        <dbReference type="Ensembl" id="ENSPMRP00000032172.1"/>
    </source>
</evidence>
<dbReference type="Gene3D" id="3.60.10.10">
    <property type="entry name" value="Endonuclease/exonuclease/phosphatase"/>
    <property type="match status" value="1"/>
</dbReference>
<feature type="domain" description="Reverse transcriptase" evidence="1">
    <location>
        <begin position="370"/>
        <end position="645"/>
    </location>
</feature>
<reference evidence="2 3" key="1">
    <citation type="journal article" date="2019" name="Proc. Natl. Acad. Sci. U.S.A.">
        <title>Regulatory changes in pterin and carotenoid genes underlie balanced color polymorphisms in the wall lizard.</title>
        <authorList>
            <person name="Andrade P."/>
            <person name="Pinho C."/>
            <person name="Perez I de Lanuza G."/>
            <person name="Afonso S."/>
            <person name="Brejcha J."/>
            <person name="Rubin C.J."/>
            <person name="Wallerman O."/>
            <person name="Pereira P."/>
            <person name="Sabatino S.J."/>
            <person name="Bellati A."/>
            <person name="Pellitteri-Rosa D."/>
            <person name="Bosakova Z."/>
            <person name="Bunikis I."/>
            <person name="Carretero M.A."/>
            <person name="Feiner N."/>
            <person name="Marsik P."/>
            <person name="Pauperio F."/>
            <person name="Salvi D."/>
            <person name="Soler L."/>
            <person name="While G.M."/>
            <person name="Uller T."/>
            <person name="Font E."/>
            <person name="Andersson L."/>
            <person name="Carneiro M."/>
        </authorList>
    </citation>
    <scope>NUCLEOTIDE SEQUENCE</scope>
</reference>
<dbReference type="AlphaFoldDB" id="A0A670KBI6"/>
<keyword evidence="3" id="KW-1185">Reference proteome</keyword>
<reference evidence="2" key="2">
    <citation type="submission" date="2025-08" db="UniProtKB">
        <authorList>
            <consortium name="Ensembl"/>
        </authorList>
    </citation>
    <scope>IDENTIFICATION</scope>
</reference>
<dbReference type="Pfam" id="PF00078">
    <property type="entry name" value="RVT_1"/>
    <property type="match status" value="1"/>
</dbReference>
<dbReference type="InterPro" id="IPR036691">
    <property type="entry name" value="Endo/exonu/phosph_ase_sf"/>
</dbReference>
<dbReference type="Ensembl" id="ENSPMRT00000034113.1">
    <property type="protein sequence ID" value="ENSPMRP00000032172.1"/>
    <property type="gene ID" value="ENSPMRG00000020860.1"/>
</dbReference>
<dbReference type="InterPro" id="IPR043502">
    <property type="entry name" value="DNA/RNA_pol_sf"/>
</dbReference>
<dbReference type="GeneTree" id="ENSGT01120000271821"/>
<evidence type="ECO:0000259" key="1">
    <source>
        <dbReference type="PROSITE" id="PS50878"/>
    </source>
</evidence>
<name>A0A670KBI6_PODMU</name>
<dbReference type="PANTHER" id="PTHR19446">
    <property type="entry name" value="REVERSE TRANSCRIPTASES"/>
    <property type="match status" value="1"/>
</dbReference>
<accession>A0A670KBI6</accession>
<reference evidence="2" key="3">
    <citation type="submission" date="2025-09" db="UniProtKB">
        <authorList>
            <consortium name="Ensembl"/>
        </authorList>
    </citation>
    <scope>IDENTIFICATION</scope>
</reference>